<proteinExistence type="predicted"/>
<accession>A0A5C5WVD8</accession>
<evidence type="ECO:0000313" key="4">
    <source>
        <dbReference type="Proteomes" id="UP000316598"/>
    </source>
</evidence>
<dbReference type="Pfam" id="PF24606">
    <property type="entry name" value="CEMIP_beta-hel"/>
    <property type="match status" value="1"/>
</dbReference>
<dbReference type="InterPro" id="IPR055401">
    <property type="entry name" value="CEMIP_beta-hel_dom"/>
</dbReference>
<dbReference type="InterPro" id="IPR032675">
    <property type="entry name" value="LRR_dom_sf"/>
</dbReference>
<sequence>MMFVPIGMAGDVMPVIDDEIVEVGEILRVEAGETYDFTELRIEGEVVVEGELFGQTIFVAPGGRLELNPGAVVTIADVEIDTSDDPHQMGNGILVAGELDVNGTEKTAYARLAEDAYANTSTLVFQNVPDDWEIGDVIAIADTRQLARQDLQYEPILNTSHPDRYRLRPKGGYWHETMQIVDIEGNLIRISEGLEHDHIGLAGNFPHVTNLTRDVLLRSENPDGTRGHLIGFQGAEMSIVGAQIDGFGRTTVDVLDSGQVTGGQIEHIGTNQVGRYAIHFHHVGTSGISEVRGTAINGSPKWGIGIHGTHFIDVTNNAVWQAVGAGIVTEDGNETGVVIEDNYAGASNGSGESIDGRKATPSEFAFEGAGIWLHGASQTVVRGNVSEGNAFSQYALFQFGDGSDPNKRLKVPKVVAAALSDPTQYEIYTQDTLRAHLQFAAFENNIAAGGKRGFDIWSLQTTNEFVGLTSWNTSEFAFADFYTSNAKLISDSSFFANPDINEGSVGISHQGAANRGDLDLSKVTVSGFAIGTILRPTGQKDAIVKSRLADVVFRDNDVGLLIKNGDGRHDTISVIDGIVDSIKLEWDLQQRSQLFRGDHSQRIVINGVDAYFEEQHPDYVVPNDKLFGYPGEGVTNQDLLDAGKRPTLGRLMPPDAFRPDWLLAGRLSHTSSVSPPIPEPTPEDRVEQLTFREFGTLAPTDVAFLTAGQIESIPNAYWFGTISAAARANLSLEQVQRLNVASRGTLHLLTEKQRQWLTFEQIRSVSFYDFPVLDENQIKLIHPVRFSDIPSAYWLSRIPAGVREQLTPPQVQNLMVDAAGMITYLTRTQISWLTEAQIQSLRYQNFVPLSSSQIKLLTPTQLASIPNQYWFSELSPQARAALEIDQVRNLQVSNPGIISLLTEMQILSLTETQIQTLHYADFRHLAESQVSALVNSQLESIPSYYWWTESFSEQSIVALSERGIQWLNDGVFVPRRLVASRF</sequence>
<dbReference type="Proteomes" id="UP000316598">
    <property type="component" value="Unassembled WGS sequence"/>
</dbReference>
<dbReference type="InterPro" id="IPR052387">
    <property type="entry name" value="Fibrocystin"/>
</dbReference>
<keyword evidence="4" id="KW-1185">Reference proteome</keyword>
<evidence type="ECO:0000256" key="1">
    <source>
        <dbReference type="ARBA" id="ARBA00022729"/>
    </source>
</evidence>
<dbReference type="PANTHER" id="PTHR46769">
    <property type="entry name" value="POLYCYSTIC KIDNEY AND HEPATIC DISEASE 1 (AUTOSOMAL RECESSIVE)-LIKE 1"/>
    <property type="match status" value="1"/>
</dbReference>
<protein>
    <recommendedName>
        <fullName evidence="2">CEMIP beta-helix domain-containing protein</fullName>
    </recommendedName>
</protein>
<dbReference type="InterPro" id="IPR012334">
    <property type="entry name" value="Pectin_lyas_fold"/>
</dbReference>
<dbReference type="PANTHER" id="PTHR46769:SF2">
    <property type="entry name" value="FIBROCYSTIN-L ISOFORM 2 PRECURSOR-RELATED"/>
    <property type="match status" value="1"/>
</dbReference>
<keyword evidence="1" id="KW-0732">Signal</keyword>
<reference evidence="3 4" key="1">
    <citation type="submission" date="2019-02" db="EMBL/GenBank/DDBJ databases">
        <title>Deep-cultivation of Planctomycetes and their phenomic and genomic characterization uncovers novel biology.</title>
        <authorList>
            <person name="Wiegand S."/>
            <person name="Jogler M."/>
            <person name="Boedeker C."/>
            <person name="Pinto D."/>
            <person name="Vollmers J."/>
            <person name="Rivas-Marin E."/>
            <person name="Kohn T."/>
            <person name="Peeters S.H."/>
            <person name="Heuer A."/>
            <person name="Rast P."/>
            <person name="Oberbeckmann S."/>
            <person name="Bunk B."/>
            <person name="Jeske O."/>
            <person name="Meyerdierks A."/>
            <person name="Storesund J.E."/>
            <person name="Kallscheuer N."/>
            <person name="Luecker S."/>
            <person name="Lage O.M."/>
            <person name="Pohl T."/>
            <person name="Merkel B.J."/>
            <person name="Hornburger P."/>
            <person name="Mueller R.-W."/>
            <person name="Bruemmer F."/>
            <person name="Labrenz M."/>
            <person name="Spormann A.M."/>
            <person name="Op Den Camp H."/>
            <person name="Overmann J."/>
            <person name="Amann R."/>
            <person name="Jetten M.S.M."/>
            <person name="Mascher T."/>
            <person name="Medema M.H."/>
            <person name="Devos D.P."/>
            <person name="Kaster A.-K."/>
            <person name="Ovreas L."/>
            <person name="Rohde M."/>
            <person name="Galperin M.Y."/>
            <person name="Jogler C."/>
        </authorList>
    </citation>
    <scope>NUCLEOTIDE SEQUENCE [LARGE SCALE GENOMIC DNA]</scope>
    <source>
        <strain evidence="3 4">Pla22</strain>
    </source>
</reference>
<organism evidence="3 4">
    <name type="scientific">Rubripirellula amarantea</name>
    <dbReference type="NCBI Taxonomy" id="2527999"/>
    <lineage>
        <taxon>Bacteria</taxon>
        <taxon>Pseudomonadati</taxon>
        <taxon>Planctomycetota</taxon>
        <taxon>Planctomycetia</taxon>
        <taxon>Pirellulales</taxon>
        <taxon>Pirellulaceae</taxon>
        <taxon>Rubripirellula</taxon>
    </lineage>
</organism>
<dbReference type="Gene3D" id="2.160.20.10">
    <property type="entry name" value="Single-stranded right-handed beta-helix, Pectin lyase-like"/>
    <property type="match status" value="1"/>
</dbReference>
<dbReference type="AlphaFoldDB" id="A0A5C5WVD8"/>
<name>A0A5C5WVD8_9BACT</name>
<dbReference type="EMBL" id="SJPI01000001">
    <property type="protein sequence ID" value="TWT54667.1"/>
    <property type="molecule type" value="Genomic_DNA"/>
</dbReference>
<evidence type="ECO:0000259" key="2">
    <source>
        <dbReference type="Pfam" id="PF24606"/>
    </source>
</evidence>
<feature type="domain" description="CEMIP beta-helix" evidence="2">
    <location>
        <begin position="256"/>
        <end position="344"/>
    </location>
</feature>
<comment type="caution">
    <text evidence="3">The sequence shown here is derived from an EMBL/GenBank/DDBJ whole genome shotgun (WGS) entry which is preliminary data.</text>
</comment>
<evidence type="ECO:0000313" key="3">
    <source>
        <dbReference type="EMBL" id="TWT54667.1"/>
    </source>
</evidence>
<gene>
    <name evidence="3" type="ORF">Pla22_23170</name>
</gene>
<dbReference type="Gene3D" id="3.80.10.10">
    <property type="entry name" value="Ribonuclease Inhibitor"/>
    <property type="match status" value="1"/>
</dbReference>
<dbReference type="RefSeq" id="WP_165440600.1">
    <property type="nucleotide sequence ID" value="NZ_SJPI01000001.1"/>
</dbReference>